<dbReference type="GO" id="GO:0006508">
    <property type="term" value="P:proteolysis"/>
    <property type="evidence" value="ECO:0007669"/>
    <property type="project" value="UniProtKB-KW"/>
</dbReference>
<evidence type="ECO:0000259" key="5">
    <source>
        <dbReference type="PROSITE" id="PS00631"/>
    </source>
</evidence>
<dbReference type="CDD" id="cd00433">
    <property type="entry name" value="Peptidase_M17"/>
    <property type="match status" value="1"/>
</dbReference>
<accession>A0A481SAT2</accession>
<feature type="domain" description="Cytosol aminopeptidase" evidence="5">
    <location>
        <begin position="223"/>
        <end position="230"/>
    </location>
</feature>
<dbReference type="Gene3D" id="3.40.630.10">
    <property type="entry name" value="Zn peptidases"/>
    <property type="match status" value="1"/>
</dbReference>
<evidence type="ECO:0000256" key="2">
    <source>
        <dbReference type="ARBA" id="ARBA00022438"/>
    </source>
</evidence>
<proteinExistence type="evidence at transcript level"/>
<keyword evidence="2 6" id="KW-0031">Aminopeptidase</keyword>
<dbReference type="PANTHER" id="PTHR11963">
    <property type="entry name" value="LEUCINE AMINOPEPTIDASE-RELATED"/>
    <property type="match status" value="1"/>
</dbReference>
<evidence type="ECO:0000313" key="6">
    <source>
        <dbReference type="EMBL" id="QBH22556.1"/>
    </source>
</evidence>
<sequence>MDEFLSAFQLSSYQFKLEGTKNETPEDKYTPVQKLNVLNENYEKDSVQSQFKQIQAHAALYARELGNQRANVGNPEYFLKEAQKLVEKYPGLEIQYIKGKELDNKGLRMHYAVGKASANEPIAINLTYKGNPESKENIALIGKGLTFDAGGLNIKPTGFMETMYIDKCGACTVFGILQGVLESKMKINLTCSLGMAENFISSNSYRPSDILTAYNGVTVEIGNTDAEGRLVLGDVICWTNDIHKDISKMIEFSTLTGACVVALGETTAGVFSNSDSLANDIISSGKEENEQLWRLPIFDEHRDNIKGTHSDITNSGKSKYGGASKAAAFLENFFDKKQEWCHIDIAGPADTNAAKGVYSAGATGFGVETILNYLKKQEKN</sequence>
<protein>
    <submittedName>
        <fullName evidence="6">Cytosol aminopeptidase</fullName>
    </submittedName>
</protein>
<dbReference type="GO" id="GO:0030145">
    <property type="term" value="F:manganese ion binding"/>
    <property type="evidence" value="ECO:0007669"/>
    <property type="project" value="InterPro"/>
</dbReference>
<dbReference type="PRINTS" id="PR00481">
    <property type="entry name" value="LAMNOPPTDASE"/>
</dbReference>
<dbReference type="InterPro" id="IPR000819">
    <property type="entry name" value="Peptidase_M17_C"/>
</dbReference>
<dbReference type="Pfam" id="PF00883">
    <property type="entry name" value="Peptidase_M17"/>
    <property type="match status" value="1"/>
</dbReference>
<comment type="similarity">
    <text evidence="1">Belongs to the peptidase M17 family.</text>
</comment>
<reference evidence="6" key="1">
    <citation type="submission" date="2018-06" db="EMBL/GenBank/DDBJ databases">
        <title>Proteases/peptidases in Philasterides dicentrarchi.</title>
        <authorList>
            <person name="Folgueira I."/>
            <person name="deFelipe A."/>
            <person name="Lamas J."/>
            <person name="Leiro J."/>
        </authorList>
    </citation>
    <scope>NUCLEOTIDE SEQUENCE</scope>
</reference>
<evidence type="ECO:0000256" key="4">
    <source>
        <dbReference type="ARBA" id="ARBA00022801"/>
    </source>
</evidence>
<evidence type="ECO:0000256" key="3">
    <source>
        <dbReference type="ARBA" id="ARBA00022670"/>
    </source>
</evidence>
<name>A0A481SAT2_9CILI</name>
<evidence type="ECO:0000256" key="1">
    <source>
        <dbReference type="ARBA" id="ARBA00009528"/>
    </source>
</evidence>
<dbReference type="InterPro" id="IPR011356">
    <property type="entry name" value="Leucine_aapep/pepB"/>
</dbReference>
<dbReference type="AlphaFoldDB" id="A0A481SAT2"/>
<dbReference type="SUPFAM" id="SSF53187">
    <property type="entry name" value="Zn-dependent exopeptidases"/>
    <property type="match status" value="1"/>
</dbReference>
<dbReference type="EMBL" id="MH444709">
    <property type="protein sequence ID" value="QBH22556.1"/>
    <property type="molecule type" value="mRNA"/>
</dbReference>
<dbReference type="GO" id="GO:0005737">
    <property type="term" value="C:cytoplasm"/>
    <property type="evidence" value="ECO:0007669"/>
    <property type="project" value="InterPro"/>
</dbReference>
<dbReference type="GO" id="GO:0070006">
    <property type="term" value="F:metalloaminopeptidase activity"/>
    <property type="evidence" value="ECO:0007669"/>
    <property type="project" value="InterPro"/>
</dbReference>
<dbReference type="PANTHER" id="PTHR11963:SF23">
    <property type="entry name" value="CYTOSOL AMINOPEPTIDASE"/>
    <property type="match status" value="1"/>
</dbReference>
<dbReference type="PROSITE" id="PS00631">
    <property type="entry name" value="CYTOSOL_AP"/>
    <property type="match status" value="1"/>
</dbReference>
<organism evidence="6">
    <name type="scientific">Philasterides dicentrarchi</name>
    <dbReference type="NCBI Taxonomy" id="282688"/>
    <lineage>
        <taxon>Eukaryota</taxon>
        <taxon>Sar</taxon>
        <taxon>Alveolata</taxon>
        <taxon>Ciliophora</taxon>
        <taxon>Intramacronucleata</taxon>
        <taxon>Oligohymenophorea</taxon>
        <taxon>Scuticociliatia</taxon>
        <taxon>Philasterida</taxon>
        <taxon>Philasteridae</taxon>
        <taxon>Philasterides</taxon>
    </lineage>
</organism>
<keyword evidence="4" id="KW-0378">Hydrolase</keyword>
<keyword evidence="3" id="KW-0645">Protease</keyword>